<dbReference type="Proteomes" id="UP000653383">
    <property type="component" value="Unassembled WGS sequence"/>
</dbReference>
<dbReference type="GO" id="GO:0005886">
    <property type="term" value="C:plasma membrane"/>
    <property type="evidence" value="ECO:0007669"/>
    <property type="project" value="InterPro"/>
</dbReference>
<gene>
    <name evidence="8" type="primary">Tmc1</name>
    <name evidence="8" type="ORF">NICCHL_R02875</name>
</gene>
<evidence type="ECO:0000256" key="1">
    <source>
        <dbReference type="ARBA" id="ARBA00004141"/>
    </source>
</evidence>
<dbReference type="GO" id="GO:0005245">
    <property type="term" value="F:voltage-gated calcium channel activity"/>
    <property type="evidence" value="ECO:0007669"/>
    <property type="project" value="TreeGrafter"/>
</dbReference>
<comment type="subcellular location">
    <subcellularLocation>
        <location evidence="1 6">Membrane</location>
        <topology evidence="1 6">Multi-pass membrane protein</topology>
    </subcellularLocation>
</comment>
<evidence type="ECO:0000256" key="5">
    <source>
        <dbReference type="ARBA" id="ARBA00023136"/>
    </source>
</evidence>
<evidence type="ECO:0000256" key="2">
    <source>
        <dbReference type="ARBA" id="ARBA00006510"/>
    </source>
</evidence>
<dbReference type="EMBL" id="WAAE01055046">
    <property type="protein sequence ID" value="NXX37509.1"/>
    <property type="molecule type" value="Genomic_DNA"/>
</dbReference>
<dbReference type="GO" id="GO:0050910">
    <property type="term" value="P:detection of mechanical stimulus involved in sensory perception of sound"/>
    <property type="evidence" value="ECO:0007669"/>
    <property type="project" value="TreeGrafter"/>
</dbReference>
<evidence type="ECO:0000256" key="3">
    <source>
        <dbReference type="ARBA" id="ARBA00022692"/>
    </source>
</evidence>
<reference evidence="8" key="1">
    <citation type="submission" date="2020-02" db="EMBL/GenBank/DDBJ databases">
        <title>Bird 10,000 Genomes (B10K) Project - Family phase.</title>
        <authorList>
            <person name="Zhang G."/>
        </authorList>
    </citation>
    <scope>NUCLEOTIDE SEQUENCE</scope>
    <source>
        <strain evidence="8">B10K-DU-002-40</strain>
        <tissue evidence="8">Muscle</tissue>
    </source>
</reference>
<protein>
    <recommendedName>
        <fullName evidence="6">Transmembrane channel-like protein</fullName>
    </recommendedName>
</protein>
<evidence type="ECO:0000256" key="4">
    <source>
        <dbReference type="ARBA" id="ARBA00022989"/>
    </source>
</evidence>
<comment type="caution">
    <text evidence="8">The sequence shown here is derived from an EMBL/GenBank/DDBJ whole genome shotgun (WGS) entry which is preliminary data.</text>
</comment>
<dbReference type="GO" id="GO:0008381">
    <property type="term" value="F:mechanosensitive monoatomic ion channel activity"/>
    <property type="evidence" value="ECO:0007669"/>
    <property type="project" value="TreeGrafter"/>
</dbReference>
<evidence type="ECO:0000256" key="6">
    <source>
        <dbReference type="RuleBase" id="RU310713"/>
    </source>
</evidence>
<dbReference type="GO" id="GO:0060005">
    <property type="term" value="P:vestibular reflex"/>
    <property type="evidence" value="ECO:0007669"/>
    <property type="project" value="TreeGrafter"/>
</dbReference>
<comment type="similarity">
    <text evidence="2 6">Belongs to the TMC family.</text>
</comment>
<organism evidence="8 9">
    <name type="scientific">Nicator chloris</name>
    <dbReference type="NCBI Taxonomy" id="237433"/>
    <lineage>
        <taxon>Eukaryota</taxon>
        <taxon>Metazoa</taxon>
        <taxon>Chordata</taxon>
        <taxon>Craniata</taxon>
        <taxon>Vertebrata</taxon>
        <taxon>Euteleostomi</taxon>
        <taxon>Archelosauria</taxon>
        <taxon>Archosauria</taxon>
        <taxon>Dinosauria</taxon>
        <taxon>Saurischia</taxon>
        <taxon>Theropoda</taxon>
        <taxon>Coelurosauria</taxon>
        <taxon>Aves</taxon>
        <taxon>Neognathae</taxon>
        <taxon>Neoaves</taxon>
        <taxon>Telluraves</taxon>
        <taxon>Australaves</taxon>
        <taxon>Passeriformes</taxon>
        <taxon>Sylvioidea</taxon>
        <taxon>Pycnonotidae</taxon>
        <taxon>Nicator</taxon>
    </lineage>
</organism>
<proteinExistence type="inferred from homology"/>
<dbReference type="AlphaFoldDB" id="A0A852IMI7"/>
<dbReference type="PANTHER" id="PTHR23302">
    <property type="entry name" value="TRANSMEMBRANE CHANNEL-RELATED"/>
    <property type="match status" value="1"/>
</dbReference>
<comment type="caution">
    <text evidence="6">Lacks conserved residue(s) required for the propagation of feature annotation.</text>
</comment>
<keyword evidence="5 6" id="KW-0472">Membrane</keyword>
<dbReference type="InterPro" id="IPR012496">
    <property type="entry name" value="TMC_dom"/>
</dbReference>
<accession>A0A852IMI7</accession>
<dbReference type="InterPro" id="IPR038900">
    <property type="entry name" value="TMC"/>
</dbReference>
<keyword evidence="9" id="KW-1185">Reference proteome</keyword>
<feature type="non-terminal residue" evidence="8">
    <location>
        <position position="1"/>
    </location>
</feature>
<evidence type="ECO:0000313" key="8">
    <source>
        <dbReference type="EMBL" id="NXX37509.1"/>
    </source>
</evidence>
<keyword evidence="3 6" id="KW-0812">Transmembrane</keyword>
<dbReference type="OrthoDB" id="5831905at2759"/>
<name>A0A852IMI7_9PASS</name>
<dbReference type="PANTHER" id="PTHR23302:SF18">
    <property type="entry name" value="TRANSMEMBRANE CHANNEL-LIKE PROTEIN 1"/>
    <property type="match status" value="1"/>
</dbReference>
<dbReference type="Pfam" id="PF07810">
    <property type="entry name" value="TMC"/>
    <property type="match status" value="1"/>
</dbReference>
<sequence>VQEAIVEEQESRKEENIHLTRFLRVLANFLALCTLAGSGYLIFFVVRRSQQFALEGLENYGWWERNEVRAISIIDVSHAIFFVPNLCLMPSSKADAACLIELYSEDGDFVCYHSAQYAPEISLEEEKIVKYNMTIWEASLYNGTIPENSTAPPIQVDPADVPRGPCWETMVGQEFVRLTVSDMMTTYITILIGDFLRAVFVRFFNYCWCWDLEYGFVS</sequence>
<feature type="domain" description="TMC" evidence="7">
    <location>
        <begin position="166"/>
        <end position="209"/>
    </location>
</feature>
<feature type="transmembrane region" description="Helical" evidence="6">
    <location>
        <begin position="25"/>
        <end position="46"/>
    </location>
</feature>
<evidence type="ECO:0000313" key="9">
    <source>
        <dbReference type="Proteomes" id="UP000653383"/>
    </source>
</evidence>
<keyword evidence="4 6" id="KW-1133">Transmembrane helix</keyword>
<feature type="non-terminal residue" evidence="8">
    <location>
        <position position="218"/>
    </location>
</feature>
<evidence type="ECO:0000259" key="7">
    <source>
        <dbReference type="Pfam" id="PF07810"/>
    </source>
</evidence>